<dbReference type="Pfam" id="PF25221">
    <property type="entry name" value="5TMH_Lnb"/>
    <property type="match status" value="1"/>
</dbReference>
<organism evidence="5 6">
    <name type="scientific">Candidatus Gallibacteroides avistercoris</name>
    <dbReference type="NCBI Taxonomy" id="2840833"/>
    <lineage>
        <taxon>Bacteria</taxon>
        <taxon>Pseudomonadati</taxon>
        <taxon>Bacteroidota</taxon>
        <taxon>Bacteroidia</taxon>
        <taxon>Bacteroidales</taxon>
        <taxon>Bacteroidaceae</taxon>
        <taxon>Bacteroidaceae incertae sedis</taxon>
        <taxon>Candidatus Gallibacteroides</taxon>
    </lineage>
</organism>
<dbReference type="InterPro" id="IPR025178">
    <property type="entry name" value="Lnb_N"/>
</dbReference>
<keyword evidence="2" id="KW-0732">Signal</keyword>
<proteinExistence type="predicted"/>
<feature type="chain" id="PRO_5038690812" evidence="2">
    <location>
        <begin position="25"/>
        <end position="403"/>
    </location>
</feature>
<feature type="domain" description="Lnb N-terminal periplasmic" evidence="3">
    <location>
        <begin position="25"/>
        <end position="179"/>
    </location>
</feature>
<name>A0A9D1SCK2_9BACT</name>
<feature type="transmembrane region" description="Helical" evidence="1">
    <location>
        <begin position="263"/>
        <end position="281"/>
    </location>
</feature>
<evidence type="ECO:0000313" key="6">
    <source>
        <dbReference type="Proteomes" id="UP000824112"/>
    </source>
</evidence>
<comment type="caution">
    <text evidence="5">The sequence shown here is derived from an EMBL/GenBank/DDBJ whole genome shotgun (WGS) entry which is preliminary data.</text>
</comment>
<feature type="domain" description="Lnb-like transmembrane" evidence="4">
    <location>
        <begin position="259"/>
        <end position="394"/>
    </location>
</feature>
<dbReference type="EMBL" id="DVNA01000113">
    <property type="protein sequence ID" value="HIU55145.1"/>
    <property type="molecule type" value="Genomic_DNA"/>
</dbReference>
<accession>A0A9D1SCK2</accession>
<reference evidence="5" key="1">
    <citation type="submission" date="2020-10" db="EMBL/GenBank/DDBJ databases">
        <authorList>
            <person name="Gilroy R."/>
        </authorList>
    </citation>
    <scope>NUCLEOTIDE SEQUENCE</scope>
    <source>
        <strain evidence="5">CHK158-818</strain>
    </source>
</reference>
<feature type="transmembrane region" description="Helical" evidence="1">
    <location>
        <begin position="293"/>
        <end position="311"/>
    </location>
</feature>
<dbReference type="Proteomes" id="UP000824112">
    <property type="component" value="Unassembled WGS sequence"/>
</dbReference>
<evidence type="ECO:0000259" key="4">
    <source>
        <dbReference type="Pfam" id="PF25221"/>
    </source>
</evidence>
<feature type="transmembrane region" description="Helical" evidence="1">
    <location>
        <begin position="347"/>
        <end position="366"/>
    </location>
</feature>
<keyword evidence="1" id="KW-0812">Transmembrane</keyword>
<sequence length="403" mass="46643">MRKIIYSKIFLLCWLVFSSVKVSADAPGDTLTVSLITCSPGTEAYELFGHTAIRIERPAKKIDIIYNYGIFSFDTPHFIYRFTKGETDYWLGIERFRDFLFSYAMRNSSVYQQSLDLTQAEANALFHALNENSLPENREYRYNFLFDNCSTRAAEMIQRHIRGELLYDSTSVQGTFRSLIHECTQPDPWLTFGIDLALGSRIDKPITFQESLFLPDNLMKAFASARIQTDTVTRKLVSRTDTLVSSEPAEPEPSTCYIPSPLFVSWIWAVCVIFLSVFQYLRGWRLRWFDTLLFSFYGLLGSLLFFLMFVSEHPATYPNYSGFWLHPFHWVVAIAIWLKSAKKIVRYYHFINFAVVMALLLLWNVIPQQFNAAFAGWMVALLVRSASHIAVEQKSRLKKRPGI</sequence>
<feature type="transmembrane region" description="Helical" evidence="1">
    <location>
        <begin position="323"/>
        <end position="340"/>
    </location>
</feature>
<evidence type="ECO:0000256" key="1">
    <source>
        <dbReference type="SAM" id="Phobius"/>
    </source>
</evidence>
<feature type="transmembrane region" description="Helical" evidence="1">
    <location>
        <begin position="372"/>
        <end position="391"/>
    </location>
</feature>
<evidence type="ECO:0000313" key="5">
    <source>
        <dbReference type="EMBL" id="HIU55145.1"/>
    </source>
</evidence>
<dbReference type="AlphaFoldDB" id="A0A9D1SCK2"/>
<protein>
    <submittedName>
        <fullName evidence="5">DUF4105 domain-containing protein</fullName>
    </submittedName>
</protein>
<dbReference type="Pfam" id="PF13387">
    <property type="entry name" value="Lnb_N"/>
    <property type="match status" value="1"/>
</dbReference>
<feature type="signal peptide" evidence="2">
    <location>
        <begin position="1"/>
        <end position="24"/>
    </location>
</feature>
<keyword evidence="1" id="KW-0472">Membrane</keyword>
<dbReference type="InterPro" id="IPR057436">
    <property type="entry name" value="5TMH_Lnb"/>
</dbReference>
<evidence type="ECO:0000259" key="3">
    <source>
        <dbReference type="Pfam" id="PF13387"/>
    </source>
</evidence>
<gene>
    <name evidence="5" type="ORF">IAB03_04965</name>
</gene>
<keyword evidence="1" id="KW-1133">Transmembrane helix</keyword>
<evidence type="ECO:0000256" key="2">
    <source>
        <dbReference type="SAM" id="SignalP"/>
    </source>
</evidence>
<reference evidence="5" key="2">
    <citation type="journal article" date="2021" name="PeerJ">
        <title>Extensive microbial diversity within the chicken gut microbiome revealed by metagenomics and culture.</title>
        <authorList>
            <person name="Gilroy R."/>
            <person name="Ravi A."/>
            <person name="Getino M."/>
            <person name="Pursley I."/>
            <person name="Horton D.L."/>
            <person name="Alikhan N.F."/>
            <person name="Baker D."/>
            <person name="Gharbi K."/>
            <person name="Hall N."/>
            <person name="Watson M."/>
            <person name="Adriaenssens E.M."/>
            <person name="Foster-Nyarko E."/>
            <person name="Jarju S."/>
            <person name="Secka A."/>
            <person name="Antonio M."/>
            <person name="Oren A."/>
            <person name="Chaudhuri R.R."/>
            <person name="La Ragione R."/>
            <person name="Hildebrand F."/>
            <person name="Pallen M.J."/>
        </authorList>
    </citation>
    <scope>NUCLEOTIDE SEQUENCE</scope>
    <source>
        <strain evidence="5">CHK158-818</strain>
    </source>
</reference>